<feature type="compositionally biased region" description="Basic and acidic residues" evidence="1">
    <location>
        <begin position="183"/>
        <end position="193"/>
    </location>
</feature>
<evidence type="ECO:0000256" key="1">
    <source>
        <dbReference type="SAM" id="MobiDB-lite"/>
    </source>
</evidence>
<keyword evidence="3" id="KW-1185">Reference proteome</keyword>
<gene>
    <name evidence="2" type="ORF">EJ06DRAFT_557989</name>
</gene>
<sequence>MPHKHKRKDNSDDVYNLPPTQVARPLPTNQPVTVFSKSDSTKSRKRKQQGEKDNDTPRAFQRLMRLRENGKIPSGLDNGETRLAKKRKQNKEAAKGAEKTEEAKPVMKILPGESMADFSARVNQALPIAGLAKKGKKVEGVKERTTRHNKKLQKLVNDWKKEDAKIKEKEEEALELAEEEEDEKHAMLEDKTAEIPVPGKKGKKAKRKRVAGEIDDDDDDPWKVLEASRTKPKIHDVAKEPPQFTKLPTEKFKVRNGAKVQVTNVPNAAGSLRRREELGEERKSVIEKYRQMMGGKHTD</sequence>
<feature type="region of interest" description="Disordered" evidence="1">
    <location>
        <begin position="1"/>
        <end position="108"/>
    </location>
</feature>
<dbReference type="OrthoDB" id="5876637at2759"/>
<protein>
    <submittedName>
        <fullName evidence="2">Uncharacterized protein</fullName>
    </submittedName>
</protein>
<proteinExistence type="predicted"/>
<evidence type="ECO:0000313" key="3">
    <source>
        <dbReference type="Proteomes" id="UP000799640"/>
    </source>
</evidence>
<dbReference type="PANTHER" id="PTHR40644">
    <property type="entry name" value="UPF0653 PROTEIN C607.02C"/>
    <property type="match status" value="1"/>
</dbReference>
<dbReference type="Proteomes" id="UP000799640">
    <property type="component" value="Unassembled WGS sequence"/>
</dbReference>
<dbReference type="AlphaFoldDB" id="A0A6G1HRX2"/>
<dbReference type="PANTHER" id="PTHR40644:SF1">
    <property type="entry name" value="UPF0653 PROTEIN C607.02C"/>
    <property type="match status" value="1"/>
</dbReference>
<feature type="compositionally biased region" description="Acidic residues" evidence="1">
    <location>
        <begin position="172"/>
        <end position="182"/>
    </location>
</feature>
<evidence type="ECO:0000313" key="2">
    <source>
        <dbReference type="EMBL" id="KAF2398808.1"/>
    </source>
</evidence>
<feature type="region of interest" description="Disordered" evidence="1">
    <location>
        <begin position="172"/>
        <end position="223"/>
    </location>
</feature>
<reference evidence="2" key="1">
    <citation type="journal article" date="2020" name="Stud. Mycol.">
        <title>101 Dothideomycetes genomes: a test case for predicting lifestyles and emergence of pathogens.</title>
        <authorList>
            <person name="Haridas S."/>
            <person name="Albert R."/>
            <person name="Binder M."/>
            <person name="Bloem J."/>
            <person name="Labutti K."/>
            <person name="Salamov A."/>
            <person name="Andreopoulos B."/>
            <person name="Baker S."/>
            <person name="Barry K."/>
            <person name="Bills G."/>
            <person name="Bluhm B."/>
            <person name="Cannon C."/>
            <person name="Castanera R."/>
            <person name="Culley D."/>
            <person name="Daum C."/>
            <person name="Ezra D."/>
            <person name="Gonzalez J."/>
            <person name="Henrissat B."/>
            <person name="Kuo A."/>
            <person name="Liang C."/>
            <person name="Lipzen A."/>
            <person name="Lutzoni F."/>
            <person name="Magnuson J."/>
            <person name="Mondo S."/>
            <person name="Nolan M."/>
            <person name="Ohm R."/>
            <person name="Pangilinan J."/>
            <person name="Park H.-J."/>
            <person name="Ramirez L."/>
            <person name="Alfaro M."/>
            <person name="Sun H."/>
            <person name="Tritt A."/>
            <person name="Yoshinaga Y."/>
            <person name="Zwiers L.-H."/>
            <person name="Turgeon B."/>
            <person name="Goodwin S."/>
            <person name="Spatafora J."/>
            <person name="Crous P."/>
            <person name="Grigoriev I."/>
        </authorList>
    </citation>
    <scope>NUCLEOTIDE SEQUENCE</scope>
    <source>
        <strain evidence="2">CBS 262.69</strain>
    </source>
</reference>
<feature type="compositionally biased region" description="Basic and acidic residues" evidence="1">
    <location>
        <begin position="90"/>
        <end position="105"/>
    </location>
</feature>
<dbReference type="EMBL" id="ML996699">
    <property type="protein sequence ID" value="KAF2398808.1"/>
    <property type="molecule type" value="Genomic_DNA"/>
</dbReference>
<name>A0A6G1HRX2_9PEZI</name>
<organism evidence="2 3">
    <name type="scientific">Trichodelitschia bisporula</name>
    <dbReference type="NCBI Taxonomy" id="703511"/>
    <lineage>
        <taxon>Eukaryota</taxon>
        <taxon>Fungi</taxon>
        <taxon>Dikarya</taxon>
        <taxon>Ascomycota</taxon>
        <taxon>Pezizomycotina</taxon>
        <taxon>Dothideomycetes</taxon>
        <taxon>Dothideomycetes incertae sedis</taxon>
        <taxon>Phaeotrichales</taxon>
        <taxon>Phaeotrichaceae</taxon>
        <taxon>Trichodelitschia</taxon>
    </lineage>
</organism>
<feature type="compositionally biased region" description="Basic residues" evidence="1">
    <location>
        <begin position="200"/>
        <end position="209"/>
    </location>
</feature>
<accession>A0A6G1HRX2</accession>